<comment type="similarity">
    <text evidence="1">Belongs to the ATP-dependent AMP-binding enzyme family.</text>
</comment>
<dbReference type="Pfam" id="PF00501">
    <property type="entry name" value="AMP-binding"/>
    <property type="match status" value="1"/>
</dbReference>
<dbReference type="GO" id="GO:0031956">
    <property type="term" value="F:medium-chain fatty acid-CoA ligase activity"/>
    <property type="evidence" value="ECO:0007669"/>
    <property type="project" value="TreeGrafter"/>
</dbReference>
<dbReference type="Gene3D" id="3.30.300.30">
    <property type="match status" value="1"/>
</dbReference>
<dbReference type="InterPro" id="IPR025110">
    <property type="entry name" value="AMP-bd_C"/>
</dbReference>
<sequence>MQEIKNNLYNAFENVLSKDLDKTLLVLQNGLELTRRNVVKQSARIANTLESLNAKPGDRISIQTEKVTDSIALYLACLRGGFIYHPLNPDYTSSEVSYFFEDADPTIIICDPKNEDTYKTLFGLPKKIPILTLSNRGKGSLVSRSTSQSTEYRTHACAADSLAALVYSSGTTGKPKGVMLSHNNLISNAKTLIKTWKLSETDCLLHALPIFHVHGLFVGINCCLLTGGSMIFLPRFDSETVIESIPRATLMMGVPTYYHRLLNSGQLSRSKCKKIRLFISGSAPLRIDTFNDFKQATDHEIVERYGMTETLMNTSNPVDHLRKAGSVGLPLEGIATRIVNQTNEVGELEVKGPNVCMGYWRQDKASKQSLTVDGFFRTGDQVKKDGDGYITIVGRKTDLIISGGLNVYPVEVETVINNIEGVLESTVIGISDDDFGETVTAVVVREDGSQLNAEKIIALTKQELASYKVPKAVFFVSKLPRNTMGKIQKDIIKQQFIK</sequence>
<gene>
    <name evidence="4" type="ORF">METZ01_LOCUS31411</name>
</gene>
<dbReference type="PANTHER" id="PTHR43201:SF8">
    <property type="entry name" value="ACYL-COA SYNTHETASE FAMILY MEMBER 3"/>
    <property type="match status" value="1"/>
</dbReference>
<dbReference type="InterPro" id="IPR045851">
    <property type="entry name" value="AMP-bd_C_sf"/>
</dbReference>
<evidence type="ECO:0000313" key="4">
    <source>
        <dbReference type="EMBL" id="SUZ78557.1"/>
    </source>
</evidence>
<feature type="domain" description="AMP-dependent synthetase/ligase" evidence="2">
    <location>
        <begin position="16"/>
        <end position="360"/>
    </location>
</feature>
<proteinExistence type="inferred from homology"/>
<protein>
    <recommendedName>
        <fullName evidence="5">Malonyl-CoA synthase</fullName>
    </recommendedName>
</protein>
<evidence type="ECO:0000259" key="2">
    <source>
        <dbReference type="Pfam" id="PF00501"/>
    </source>
</evidence>
<dbReference type="Pfam" id="PF13193">
    <property type="entry name" value="AMP-binding_C"/>
    <property type="match status" value="1"/>
</dbReference>
<organism evidence="4">
    <name type="scientific">marine metagenome</name>
    <dbReference type="NCBI Taxonomy" id="408172"/>
    <lineage>
        <taxon>unclassified sequences</taxon>
        <taxon>metagenomes</taxon>
        <taxon>ecological metagenomes</taxon>
    </lineage>
</organism>
<feature type="domain" description="AMP-binding enzyme C-terminal" evidence="3">
    <location>
        <begin position="411"/>
        <end position="486"/>
    </location>
</feature>
<dbReference type="SUPFAM" id="SSF56801">
    <property type="entry name" value="Acetyl-CoA synthetase-like"/>
    <property type="match status" value="1"/>
</dbReference>
<dbReference type="NCBIfam" id="NF005702">
    <property type="entry name" value="PRK07514.1"/>
    <property type="match status" value="1"/>
</dbReference>
<dbReference type="PROSITE" id="PS00455">
    <property type="entry name" value="AMP_BINDING"/>
    <property type="match status" value="1"/>
</dbReference>
<dbReference type="Gene3D" id="3.40.50.12780">
    <property type="entry name" value="N-terminal domain of ligase-like"/>
    <property type="match status" value="1"/>
</dbReference>
<evidence type="ECO:0000256" key="1">
    <source>
        <dbReference type="ARBA" id="ARBA00006432"/>
    </source>
</evidence>
<dbReference type="InterPro" id="IPR020845">
    <property type="entry name" value="AMP-binding_CS"/>
</dbReference>
<evidence type="ECO:0008006" key="5">
    <source>
        <dbReference type="Google" id="ProtNLM"/>
    </source>
</evidence>
<dbReference type="CDD" id="cd05941">
    <property type="entry name" value="MCS"/>
    <property type="match status" value="1"/>
</dbReference>
<dbReference type="InterPro" id="IPR000873">
    <property type="entry name" value="AMP-dep_synth/lig_dom"/>
</dbReference>
<reference evidence="4" key="1">
    <citation type="submission" date="2018-05" db="EMBL/GenBank/DDBJ databases">
        <authorList>
            <person name="Lanie J.A."/>
            <person name="Ng W.-L."/>
            <person name="Kazmierczak K.M."/>
            <person name="Andrzejewski T.M."/>
            <person name="Davidsen T.M."/>
            <person name="Wayne K.J."/>
            <person name="Tettelin H."/>
            <person name="Glass J.I."/>
            <person name="Rusch D."/>
            <person name="Podicherti R."/>
            <person name="Tsui H.-C.T."/>
            <person name="Winkler M.E."/>
        </authorList>
    </citation>
    <scope>NUCLEOTIDE SEQUENCE</scope>
</reference>
<name>A0A381QKK8_9ZZZZ</name>
<dbReference type="EMBL" id="UINC01001358">
    <property type="protein sequence ID" value="SUZ78557.1"/>
    <property type="molecule type" value="Genomic_DNA"/>
</dbReference>
<dbReference type="InterPro" id="IPR042099">
    <property type="entry name" value="ANL_N_sf"/>
</dbReference>
<dbReference type="AlphaFoldDB" id="A0A381QKK8"/>
<dbReference type="GO" id="GO:0006631">
    <property type="term" value="P:fatty acid metabolic process"/>
    <property type="evidence" value="ECO:0007669"/>
    <property type="project" value="TreeGrafter"/>
</dbReference>
<accession>A0A381QKK8</accession>
<dbReference type="PANTHER" id="PTHR43201">
    <property type="entry name" value="ACYL-COA SYNTHETASE"/>
    <property type="match status" value="1"/>
</dbReference>
<evidence type="ECO:0000259" key="3">
    <source>
        <dbReference type="Pfam" id="PF13193"/>
    </source>
</evidence>